<dbReference type="Proteomes" id="UP000824681">
    <property type="component" value="Chromosome"/>
</dbReference>
<accession>A0ABX8TRQ6</accession>
<evidence type="ECO:0000313" key="2">
    <source>
        <dbReference type="Proteomes" id="UP000824681"/>
    </source>
</evidence>
<dbReference type="EMBL" id="CP068985">
    <property type="protein sequence ID" value="QYC38166.1"/>
    <property type="molecule type" value="Genomic_DNA"/>
</dbReference>
<protein>
    <submittedName>
        <fullName evidence="1">Uncharacterized protein</fullName>
    </submittedName>
</protein>
<evidence type="ECO:0000313" key="1">
    <source>
        <dbReference type="EMBL" id="QYC38166.1"/>
    </source>
</evidence>
<organism evidence="1 2">
    <name type="scientific">Nonomuraea coxensis DSM 45129</name>
    <dbReference type="NCBI Taxonomy" id="1122611"/>
    <lineage>
        <taxon>Bacteria</taxon>
        <taxon>Bacillati</taxon>
        <taxon>Actinomycetota</taxon>
        <taxon>Actinomycetes</taxon>
        <taxon>Streptosporangiales</taxon>
        <taxon>Streptosporangiaceae</taxon>
        <taxon>Nonomuraea</taxon>
    </lineage>
</organism>
<keyword evidence="2" id="KW-1185">Reference proteome</keyword>
<name>A0ABX8TRQ6_9ACTN</name>
<reference evidence="1 2" key="1">
    <citation type="journal article" date="2021" name="ACS Chem. Biol.">
        <title>Genomic-Led Discovery of a Novel Glycopeptide Antibiotic by Nonomuraea coxensis DSM 45129.</title>
        <authorList>
            <person name="Yushchuk O."/>
            <person name="Vior N.M."/>
            <person name="Andreo-Vidal A."/>
            <person name="Berini F."/>
            <person name="Ruckert C."/>
            <person name="Busche T."/>
            <person name="Binda E."/>
            <person name="Kalinowski J."/>
            <person name="Truman A.W."/>
            <person name="Marinelli F."/>
        </authorList>
    </citation>
    <scope>NUCLEOTIDE SEQUENCE [LARGE SCALE GENOMIC DNA]</scope>
    <source>
        <strain evidence="1 2">DSM 45129</strain>
    </source>
</reference>
<gene>
    <name evidence="1" type="ORF">Nocox_02670</name>
</gene>
<proteinExistence type="predicted"/>
<sequence length="35" mass="3934">MTSTQASDINNQGWIAGSVTYYWNTGRGTQAVIWR</sequence>